<reference evidence="1 2" key="1">
    <citation type="submission" date="2018-08" db="EMBL/GenBank/DDBJ databases">
        <authorList>
            <person name="Laetsch R D."/>
            <person name="Stevens L."/>
            <person name="Kumar S."/>
            <person name="Blaxter L. M."/>
        </authorList>
    </citation>
    <scope>NUCLEOTIDE SEQUENCE [LARGE SCALE GENOMIC DNA]</scope>
</reference>
<evidence type="ECO:0000313" key="1">
    <source>
        <dbReference type="EMBL" id="VDK75568.1"/>
    </source>
</evidence>
<evidence type="ECO:0000313" key="2">
    <source>
        <dbReference type="Proteomes" id="UP000277928"/>
    </source>
</evidence>
<dbReference type="EMBL" id="UYRX01000149">
    <property type="protein sequence ID" value="VDK75568.1"/>
    <property type="molecule type" value="Genomic_DNA"/>
</dbReference>
<name>A0A3P6U9L6_LITSI</name>
<protein>
    <submittedName>
        <fullName evidence="1">Uncharacterized protein</fullName>
    </submittedName>
</protein>
<organism evidence="1 2">
    <name type="scientific">Litomosoides sigmodontis</name>
    <name type="common">Filarial nematode worm</name>
    <dbReference type="NCBI Taxonomy" id="42156"/>
    <lineage>
        <taxon>Eukaryota</taxon>
        <taxon>Metazoa</taxon>
        <taxon>Ecdysozoa</taxon>
        <taxon>Nematoda</taxon>
        <taxon>Chromadorea</taxon>
        <taxon>Rhabditida</taxon>
        <taxon>Spirurina</taxon>
        <taxon>Spiruromorpha</taxon>
        <taxon>Filarioidea</taxon>
        <taxon>Onchocercidae</taxon>
        <taxon>Litomosoides</taxon>
    </lineage>
</organism>
<dbReference type="Proteomes" id="UP000277928">
    <property type="component" value="Unassembled WGS sequence"/>
</dbReference>
<keyword evidence="2" id="KW-1185">Reference proteome</keyword>
<dbReference type="AlphaFoldDB" id="A0A3P6U9L6"/>
<sequence length="79" mass="8651">MIGNGKVNNRERQEEMVVDTFRISNFVNATGSSSGDATASEPLLPFIFCPLTEWKIGAVSLACAICRATLSLRELCDRQ</sequence>
<accession>A0A3P6U9L6</accession>
<gene>
    <name evidence="1" type="ORF">NLS_LOCUS2971</name>
</gene>
<proteinExistence type="predicted"/>